<feature type="region of interest" description="Disordered" evidence="1">
    <location>
        <begin position="1"/>
        <end position="66"/>
    </location>
</feature>
<sequence>METSTPRRQREGLGNPKGSSEVRHRIPTPSMSKQHGESQPVDTNLTPEFNCRKPLPSPLPACGKPS</sequence>
<keyword evidence="3" id="KW-1185">Reference proteome</keyword>
<evidence type="ECO:0000313" key="2">
    <source>
        <dbReference type="EMBL" id="KAH0778947.1"/>
    </source>
</evidence>
<comment type="caution">
    <text evidence="2">The sequence shown here is derived from an EMBL/GenBank/DDBJ whole genome shotgun (WGS) entry which is preliminary data.</text>
</comment>
<name>A0ABQ7WDZ8_SOLTU</name>
<dbReference type="EMBL" id="JAIVGD010000002">
    <property type="protein sequence ID" value="KAH0778947.1"/>
    <property type="molecule type" value="Genomic_DNA"/>
</dbReference>
<evidence type="ECO:0000256" key="1">
    <source>
        <dbReference type="SAM" id="MobiDB-lite"/>
    </source>
</evidence>
<protein>
    <submittedName>
        <fullName evidence="2">Uncharacterized protein</fullName>
    </submittedName>
</protein>
<accession>A0ABQ7WDZ8</accession>
<organism evidence="2 3">
    <name type="scientific">Solanum tuberosum</name>
    <name type="common">Potato</name>
    <dbReference type="NCBI Taxonomy" id="4113"/>
    <lineage>
        <taxon>Eukaryota</taxon>
        <taxon>Viridiplantae</taxon>
        <taxon>Streptophyta</taxon>
        <taxon>Embryophyta</taxon>
        <taxon>Tracheophyta</taxon>
        <taxon>Spermatophyta</taxon>
        <taxon>Magnoliopsida</taxon>
        <taxon>eudicotyledons</taxon>
        <taxon>Gunneridae</taxon>
        <taxon>Pentapetalae</taxon>
        <taxon>asterids</taxon>
        <taxon>lamiids</taxon>
        <taxon>Solanales</taxon>
        <taxon>Solanaceae</taxon>
        <taxon>Solanoideae</taxon>
        <taxon>Solaneae</taxon>
        <taxon>Solanum</taxon>
    </lineage>
</organism>
<reference evidence="2 3" key="1">
    <citation type="journal article" date="2021" name="bioRxiv">
        <title>Chromosome-scale and haplotype-resolved genome assembly of a tetraploid potato cultivar.</title>
        <authorList>
            <person name="Sun H."/>
            <person name="Jiao W.-B."/>
            <person name="Krause K."/>
            <person name="Campoy J.A."/>
            <person name="Goel M."/>
            <person name="Folz-Donahue K."/>
            <person name="Kukat C."/>
            <person name="Huettel B."/>
            <person name="Schneeberger K."/>
        </authorList>
    </citation>
    <scope>NUCLEOTIDE SEQUENCE [LARGE SCALE GENOMIC DNA]</scope>
    <source>
        <strain evidence="2">SolTubOtavaFocal</strain>
        <tissue evidence="2">Leaves</tissue>
    </source>
</reference>
<dbReference type="Proteomes" id="UP000826656">
    <property type="component" value="Unassembled WGS sequence"/>
</dbReference>
<gene>
    <name evidence="2" type="ORF">KY290_005374</name>
</gene>
<proteinExistence type="predicted"/>
<evidence type="ECO:0000313" key="3">
    <source>
        <dbReference type="Proteomes" id="UP000826656"/>
    </source>
</evidence>